<reference evidence="2" key="1">
    <citation type="journal article" date="2007" name="Nature">
        <title>The grapevine genome sequence suggests ancestral hexaploidization in major angiosperm phyla.</title>
        <authorList>
            <consortium name="The French-Italian Public Consortium for Grapevine Genome Characterization."/>
            <person name="Jaillon O."/>
            <person name="Aury J.-M."/>
            <person name="Noel B."/>
            <person name="Policriti A."/>
            <person name="Clepet C."/>
            <person name="Casagrande A."/>
            <person name="Choisne N."/>
            <person name="Aubourg S."/>
            <person name="Vitulo N."/>
            <person name="Jubin C."/>
            <person name="Vezzi A."/>
            <person name="Legeai F."/>
            <person name="Hugueney P."/>
            <person name="Dasilva C."/>
            <person name="Horner D."/>
            <person name="Mica E."/>
            <person name="Jublot D."/>
            <person name="Poulain J."/>
            <person name="Bruyere C."/>
            <person name="Billault A."/>
            <person name="Segurens B."/>
            <person name="Gouyvenoux M."/>
            <person name="Ugarte E."/>
            <person name="Cattonaro F."/>
            <person name="Anthouard V."/>
            <person name="Vico V."/>
            <person name="Del Fabbro C."/>
            <person name="Alaux M."/>
            <person name="Di Gaspero G."/>
            <person name="Dumas V."/>
            <person name="Felice N."/>
            <person name="Paillard S."/>
            <person name="Juman I."/>
            <person name="Moroldo M."/>
            <person name="Scalabrin S."/>
            <person name="Canaguier A."/>
            <person name="Le Clainche I."/>
            <person name="Malacrida G."/>
            <person name="Durand E."/>
            <person name="Pesole G."/>
            <person name="Laucou V."/>
            <person name="Chatelet P."/>
            <person name="Merdinoglu D."/>
            <person name="Delledonne M."/>
            <person name="Pezzotti M."/>
            <person name="Lecharny A."/>
            <person name="Scarpelli C."/>
            <person name="Artiguenave F."/>
            <person name="Pe M.E."/>
            <person name="Valle G."/>
            <person name="Morgante M."/>
            <person name="Caboche M."/>
            <person name="Adam-Blondon A.-F."/>
            <person name="Weissenbach J."/>
            <person name="Quetier F."/>
            <person name="Wincker P."/>
        </authorList>
    </citation>
    <scope>NUCLEOTIDE SEQUENCE [LARGE SCALE GENOMIC DNA]</scope>
    <source>
        <strain evidence="2">cv. Pinot noir / PN40024</strain>
    </source>
</reference>
<dbReference type="HOGENOM" id="CLU_1630023_0_0_1"/>
<accession>F6I205</accession>
<evidence type="ECO:0000313" key="2">
    <source>
        <dbReference type="Proteomes" id="UP000009183"/>
    </source>
</evidence>
<protein>
    <submittedName>
        <fullName evidence="1">Uncharacterized protein</fullName>
    </submittedName>
</protein>
<evidence type="ECO:0000313" key="1">
    <source>
        <dbReference type="EMBL" id="CCB60972.1"/>
    </source>
</evidence>
<dbReference type="PaxDb" id="29760-VIT_00s0214g00050.t01"/>
<dbReference type="OrthoDB" id="430364at2759"/>
<dbReference type="InParanoid" id="F6I205"/>
<proteinExistence type="predicted"/>
<organism evidence="1 2">
    <name type="scientific">Vitis vinifera</name>
    <name type="common">Grape</name>
    <dbReference type="NCBI Taxonomy" id="29760"/>
    <lineage>
        <taxon>Eukaryota</taxon>
        <taxon>Viridiplantae</taxon>
        <taxon>Streptophyta</taxon>
        <taxon>Embryophyta</taxon>
        <taxon>Tracheophyta</taxon>
        <taxon>Spermatophyta</taxon>
        <taxon>Magnoliopsida</taxon>
        <taxon>eudicotyledons</taxon>
        <taxon>Gunneridae</taxon>
        <taxon>Pentapetalae</taxon>
        <taxon>rosids</taxon>
        <taxon>Vitales</taxon>
        <taxon>Vitaceae</taxon>
        <taxon>Viteae</taxon>
        <taxon>Vitis</taxon>
    </lineage>
</organism>
<name>F6I205_VITVI</name>
<sequence length="163" mass="18118">MAEGKARCSHICPRFCVVRAKSFRKVGVYQLQTPPKEDINWDKLYTAERLSKSDSEKSGVDCHLKDNKFPLNKEDFRVPEEHEDSRVACLGGLVLNKARNTYPIACGNMHPIAYGKAPLLTGILNAVCSCIDNPSSDNTILQVLKVFATAISLTELRAHKEPC</sequence>
<dbReference type="Proteomes" id="UP000009183">
    <property type="component" value="Unassembled WGS sequence, unordered"/>
</dbReference>
<dbReference type="AlphaFoldDB" id="F6I205"/>
<dbReference type="EMBL" id="FN596523">
    <property type="protein sequence ID" value="CCB60972.1"/>
    <property type="molecule type" value="Genomic_DNA"/>
</dbReference>
<gene>
    <name evidence="1" type="ORF">VIT_00s0214g00050</name>
</gene>
<keyword evidence="2" id="KW-1185">Reference proteome</keyword>
<dbReference type="STRING" id="29760.F6I205"/>